<gene>
    <name evidence="2" type="ORF">BU23DRAFT_114952</name>
</gene>
<name>A0A6A5VH12_9PLEO</name>
<dbReference type="EMBL" id="ML976675">
    <property type="protein sequence ID" value="KAF1974326.1"/>
    <property type="molecule type" value="Genomic_DNA"/>
</dbReference>
<dbReference type="AlphaFoldDB" id="A0A6A5VH12"/>
<organism evidence="2 3">
    <name type="scientific">Bimuria novae-zelandiae CBS 107.79</name>
    <dbReference type="NCBI Taxonomy" id="1447943"/>
    <lineage>
        <taxon>Eukaryota</taxon>
        <taxon>Fungi</taxon>
        <taxon>Dikarya</taxon>
        <taxon>Ascomycota</taxon>
        <taxon>Pezizomycotina</taxon>
        <taxon>Dothideomycetes</taxon>
        <taxon>Pleosporomycetidae</taxon>
        <taxon>Pleosporales</taxon>
        <taxon>Massarineae</taxon>
        <taxon>Didymosphaeriaceae</taxon>
        <taxon>Bimuria</taxon>
    </lineage>
</organism>
<sequence length="212" mass="23981">MVWLDRARPQTKKQLYYICNTICSWRLHLSPFTIAPNSALCHPFLQPYLSSHSPSTFPNSATFPKKCNISAWRPPPRRRRKERVPAMRLTWTTDAAQEAGTLPFVNVASDGRYSDHTRSLIRSHVMLGKNRGRRNRQKGHAKGSTNASAVPVSDAGRSAPSNRSVREPEEEAMWVRVPPKMGSDAYFSEFPTEVGLELLDSVRTRTSYQPTV</sequence>
<reference evidence="2" key="1">
    <citation type="journal article" date="2020" name="Stud. Mycol.">
        <title>101 Dothideomycetes genomes: a test case for predicting lifestyles and emergence of pathogens.</title>
        <authorList>
            <person name="Haridas S."/>
            <person name="Albert R."/>
            <person name="Binder M."/>
            <person name="Bloem J."/>
            <person name="Labutti K."/>
            <person name="Salamov A."/>
            <person name="Andreopoulos B."/>
            <person name="Baker S."/>
            <person name="Barry K."/>
            <person name="Bills G."/>
            <person name="Bluhm B."/>
            <person name="Cannon C."/>
            <person name="Castanera R."/>
            <person name="Culley D."/>
            <person name="Daum C."/>
            <person name="Ezra D."/>
            <person name="Gonzalez J."/>
            <person name="Henrissat B."/>
            <person name="Kuo A."/>
            <person name="Liang C."/>
            <person name="Lipzen A."/>
            <person name="Lutzoni F."/>
            <person name="Magnuson J."/>
            <person name="Mondo S."/>
            <person name="Nolan M."/>
            <person name="Ohm R."/>
            <person name="Pangilinan J."/>
            <person name="Park H.-J."/>
            <person name="Ramirez L."/>
            <person name="Alfaro M."/>
            <person name="Sun H."/>
            <person name="Tritt A."/>
            <person name="Yoshinaga Y."/>
            <person name="Zwiers L.-H."/>
            <person name="Turgeon B."/>
            <person name="Goodwin S."/>
            <person name="Spatafora J."/>
            <person name="Crous P."/>
            <person name="Grigoriev I."/>
        </authorList>
    </citation>
    <scope>NUCLEOTIDE SEQUENCE</scope>
    <source>
        <strain evidence="2">CBS 107.79</strain>
    </source>
</reference>
<proteinExistence type="predicted"/>
<keyword evidence="3" id="KW-1185">Reference proteome</keyword>
<feature type="region of interest" description="Disordered" evidence="1">
    <location>
        <begin position="128"/>
        <end position="171"/>
    </location>
</feature>
<evidence type="ECO:0000313" key="2">
    <source>
        <dbReference type="EMBL" id="KAF1974326.1"/>
    </source>
</evidence>
<evidence type="ECO:0000256" key="1">
    <source>
        <dbReference type="SAM" id="MobiDB-lite"/>
    </source>
</evidence>
<dbReference type="Proteomes" id="UP000800036">
    <property type="component" value="Unassembled WGS sequence"/>
</dbReference>
<accession>A0A6A5VH12</accession>
<protein>
    <submittedName>
        <fullName evidence="2">Uncharacterized protein</fullName>
    </submittedName>
</protein>
<feature type="compositionally biased region" description="Basic residues" evidence="1">
    <location>
        <begin position="130"/>
        <end position="141"/>
    </location>
</feature>
<evidence type="ECO:0000313" key="3">
    <source>
        <dbReference type="Proteomes" id="UP000800036"/>
    </source>
</evidence>